<dbReference type="SUPFAM" id="SSF48403">
    <property type="entry name" value="Ankyrin repeat"/>
    <property type="match status" value="3"/>
</dbReference>
<dbReference type="Gene3D" id="1.25.40.20">
    <property type="entry name" value="Ankyrin repeat-containing domain"/>
    <property type="match status" value="3"/>
</dbReference>
<proteinExistence type="predicted"/>
<dbReference type="Pfam" id="PF00023">
    <property type="entry name" value="Ank"/>
    <property type="match status" value="1"/>
</dbReference>
<feature type="repeat" description="ANK" evidence="3">
    <location>
        <begin position="340"/>
        <end position="372"/>
    </location>
</feature>
<dbReference type="Proteomes" id="UP001627154">
    <property type="component" value="Unassembled WGS sequence"/>
</dbReference>
<protein>
    <submittedName>
        <fullName evidence="4">Uncharacterized protein</fullName>
    </submittedName>
</protein>
<accession>A0ABD2XKN7</accession>
<feature type="repeat" description="ANK" evidence="3">
    <location>
        <begin position="189"/>
        <end position="214"/>
    </location>
</feature>
<feature type="repeat" description="ANK" evidence="3">
    <location>
        <begin position="677"/>
        <end position="709"/>
    </location>
</feature>
<dbReference type="EMBL" id="JBJJXI010000019">
    <property type="protein sequence ID" value="KAL3405862.1"/>
    <property type="molecule type" value="Genomic_DNA"/>
</dbReference>
<dbReference type="AlphaFoldDB" id="A0ABD2XKN7"/>
<evidence type="ECO:0000256" key="3">
    <source>
        <dbReference type="PROSITE-ProRule" id="PRU00023"/>
    </source>
</evidence>
<comment type="caution">
    <text evidence="4">The sequence shown here is derived from an EMBL/GenBank/DDBJ whole genome shotgun (WGS) entry which is preliminary data.</text>
</comment>
<gene>
    <name evidence="4" type="ORF">TKK_001295</name>
</gene>
<keyword evidence="2 3" id="KW-0040">ANK repeat</keyword>
<organism evidence="4 5">
    <name type="scientific">Trichogramma kaykai</name>
    <dbReference type="NCBI Taxonomy" id="54128"/>
    <lineage>
        <taxon>Eukaryota</taxon>
        <taxon>Metazoa</taxon>
        <taxon>Ecdysozoa</taxon>
        <taxon>Arthropoda</taxon>
        <taxon>Hexapoda</taxon>
        <taxon>Insecta</taxon>
        <taxon>Pterygota</taxon>
        <taxon>Neoptera</taxon>
        <taxon>Endopterygota</taxon>
        <taxon>Hymenoptera</taxon>
        <taxon>Apocrita</taxon>
        <taxon>Proctotrupomorpha</taxon>
        <taxon>Chalcidoidea</taxon>
        <taxon>Trichogrammatidae</taxon>
        <taxon>Trichogramma</taxon>
    </lineage>
</organism>
<evidence type="ECO:0000313" key="4">
    <source>
        <dbReference type="EMBL" id="KAL3405862.1"/>
    </source>
</evidence>
<dbReference type="InterPro" id="IPR002110">
    <property type="entry name" value="Ankyrin_rpt"/>
</dbReference>
<evidence type="ECO:0000256" key="1">
    <source>
        <dbReference type="ARBA" id="ARBA00022737"/>
    </source>
</evidence>
<keyword evidence="1" id="KW-0677">Repeat</keyword>
<dbReference type="SMART" id="SM00248">
    <property type="entry name" value="ANK"/>
    <property type="match status" value="17"/>
</dbReference>
<feature type="repeat" description="ANK" evidence="3">
    <location>
        <begin position="894"/>
        <end position="926"/>
    </location>
</feature>
<dbReference type="Pfam" id="PF12796">
    <property type="entry name" value="Ank_2"/>
    <property type="match status" value="3"/>
</dbReference>
<name>A0ABD2XKN7_9HYME</name>
<feature type="repeat" description="ANK" evidence="3">
    <location>
        <begin position="822"/>
        <end position="854"/>
    </location>
</feature>
<dbReference type="InterPro" id="IPR036770">
    <property type="entry name" value="Ankyrin_rpt-contain_sf"/>
</dbReference>
<reference evidence="4 5" key="1">
    <citation type="journal article" date="2024" name="bioRxiv">
        <title>A reference genome for Trichogramma kaykai: A tiny desert-dwelling parasitoid wasp with competing sex-ratio distorters.</title>
        <authorList>
            <person name="Culotta J."/>
            <person name="Lindsey A.R."/>
        </authorList>
    </citation>
    <scope>NUCLEOTIDE SEQUENCE [LARGE SCALE GENOMIC DNA]</scope>
    <source>
        <strain evidence="4 5">KSX58</strain>
    </source>
</reference>
<evidence type="ECO:0000256" key="2">
    <source>
        <dbReference type="ARBA" id="ARBA00023043"/>
    </source>
</evidence>
<dbReference type="PANTHER" id="PTHR24198:SF165">
    <property type="entry name" value="ANKYRIN REPEAT-CONTAINING PROTEIN-RELATED"/>
    <property type="match status" value="1"/>
</dbReference>
<feature type="repeat" description="ANK" evidence="3">
    <location>
        <begin position="265"/>
        <end position="298"/>
    </location>
</feature>
<sequence length="997" mass="112665">MQNGTMIDLNQYGSLAEHFKELKNETNLDVPSLRYAFFGVFTMLARWWKGPPPNLLEAFTVEEMERYLMCAAEDTFSREVDRIGFVEYVGATGYRDVQIGRGGTPKYRVTPLHRLFYNSGAFADWNRMARAMFVIYDRYSVNCMDASPADPEAINVSHFHVACCISDGNHDIVKRFLAIGQDPNCHTKNGVTPLQLALTLRDGALVELLLRRGAKPYLDIPGGVTLSALHLLCWICGDDHEMAKLLFRVCAEVGKPLDINAKDHVGDTALHVALMHGCSQDLLRVLLERGADPNALNNSGASPLHYICQNRDCDFGFLVNFCQLVHEHGKTVFIDLADSRGWTPLHTALRAGNSSAAVFLLQSRADTNAIDYNGCTLDSVIEGEITDETERVYLRLELKRARERQANENGLKCGFHIKIKKKQSEIISDCASCARVGKRIEMKALDWRSLISIASRASEEEKRRLLLDGIYRVVENWQGPLPDLLEIFEPEKIECLLSYAVTDQEGDEKARIRFIKFVVDTGYRDQPKVGTDRQYVLHRTTPIHLVLRTKIDNWDATATNMVQLLFEIYNRFDFNYIDVGGFTHFQAACSIPNGHQLVKKLIQNGQNPNSLLLSALQYPKWAAKLLIRGADPTWLDADGSTALHTICRDNRLDLLKLFFKIDDEHRKSVQINVRDSLGNTPLHLAVKNGFSKSFEILLRRGADPNSANQEGSTPLHLIATATYSYKLVEIFFKIAKVIGKPVWVNVQDKEGNTPLHLAIRHGNKRTSGILLENGANPNLADKDGCTALHLISNIGTCDAMKQFFEIIDIIQQTLQIDARDNKGWTPLHMTLHSGSKKKFLMLLKRGADPNVTNQDGQTALHFVCQRASYGFMWHFLKIIIDTQQRVKIDARDIRGRTPLFLALFNANTKMAEDLLWADADPNLADNEGWTPLHVICIQCNWFLKKFFEINAERQKTVEINAKTIDGITPLKLLRDRKPNNYEEASRYLELKCALELV</sequence>
<evidence type="ECO:0000313" key="5">
    <source>
        <dbReference type="Proteomes" id="UP001627154"/>
    </source>
</evidence>
<dbReference type="PROSITE" id="PS50088">
    <property type="entry name" value="ANK_REPEAT"/>
    <property type="match status" value="7"/>
</dbReference>
<dbReference type="PROSITE" id="PS50297">
    <property type="entry name" value="ANK_REP_REGION"/>
    <property type="match status" value="7"/>
</dbReference>
<dbReference type="PANTHER" id="PTHR24198">
    <property type="entry name" value="ANKYRIN REPEAT AND PROTEIN KINASE DOMAIN-CONTAINING PROTEIN"/>
    <property type="match status" value="1"/>
</dbReference>
<keyword evidence="5" id="KW-1185">Reference proteome</keyword>
<feature type="repeat" description="ANK" evidence="3">
    <location>
        <begin position="750"/>
        <end position="782"/>
    </location>
</feature>